<evidence type="ECO:0000256" key="3">
    <source>
        <dbReference type="ARBA" id="ARBA00023242"/>
    </source>
</evidence>
<dbReference type="GO" id="GO:0006351">
    <property type="term" value="P:DNA-templated transcription"/>
    <property type="evidence" value="ECO:0007669"/>
    <property type="project" value="InterPro"/>
</dbReference>
<keyword evidence="7" id="KW-1185">Reference proteome</keyword>
<feature type="compositionally biased region" description="Basic and acidic residues" evidence="4">
    <location>
        <begin position="762"/>
        <end position="771"/>
    </location>
</feature>
<dbReference type="PANTHER" id="PTHR31001">
    <property type="entry name" value="UNCHARACTERIZED TRANSCRIPTIONAL REGULATORY PROTEIN"/>
    <property type="match status" value="1"/>
</dbReference>
<dbReference type="GO" id="GO:0005634">
    <property type="term" value="C:nucleus"/>
    <property type="evidence" value="ECO:0007669"/>
    <property type="project" value="UniProtKB-SubCell"/>
</dbReference>
<dbReference type="PROSITE" id="PS50048">
    <property type="entry name" value="ZN2_CY6_FUNGAL_2"/>
    <property type="match status" value="1"/>
</dbReference>
<evidence type="ECO:0000256" key="1">
    <source>
        <dbReference type="ARBA" id="ARBA00004123"/>
    </source>
</evidence>
<dbReference type="SMART" id="SM00066">
    <property type="entry name" value="GAL4"/>
    <property type="match status" value="1"/>
</dbReference>
<name>A0A9P3UP15_LYOSH</name>
<dbReference type="PROSITE" id="PS00463">
    <property type="entry name" value="ZN2_CY6_FUNGAL_1"/>
    <property type="match status" value="1"/>
</dbReference>
<reference evidence="6" key="1">
    <citation type="submission" date="2022-07" db="EMBL/GenBank/DDBJ databases">
        <title>The genome of Lyophyllum shimeji provides insight into the initial evolution of ectomycorrhizal fungal genome.</title>
        <authorList>
            <person name="Kobayashi Y."/>
            <person name="Shibata T."/>
            <person name="Hirakawa H."/>
            <person name="Shigenobu S."/>
            <person name="Nishiyama T."/>
            <person name="Yamada A."/>
            <person name="Hasebe M."/>
            <person name="Kawaguchi M."/>
        </authorList>
    </citation>
    <scope>NUCLEOTIDE SEQUENCE</scope>
    <source>
        <strain evidence="6">AT787</strain>
    </source>
</reference>
<feature type="compositionally biased region" description="Polar residues" evidence="4">
    <location>
        <begin position="118"/>
        <end position="136"/>
    </location>
</feature>
<dbReference type="InterPro" id="IPR001138">
    <property type="entry name" value="Zn2Cys6_DnaBD"/>
</dbReference>
<dbReference type="GO" id="GO:0003677">
    <property type="term" value="F:DNA binding"/>
    <property type="evidence" value="ECO:0007669"/>
    <property type="project" value="InterPro"/>
</dbReference>
<dbReference type="PANTHER" id="PTHR31001:SF87">
    <property type="entry name" value="COL-21"/>
    <property type="match status" value="1"/>
</dbReference>
<dbReference type="CDD" id="cd12148">
    <property type="entry name" value="fungal_TF_MHR"/>
    <property type="match status" value="1"/>
</dbReference>
<comment type="caution">
    <text evidence="6">The sequence shown here is derived from an EMBL/GenBank/DDBJ whole genome shotgun (WGS) entry which is preliminary data.</text>
</comment>
<dbReference type="AlphaFoldDB" id="A0A9P3UP15"/>
<dbReference type="InterPro" id="IPR050613">
    <property type="entry name" value="Sec_Metabolite_Reg"/>
</dbReference>
<feature type="domain" description="Zn(2)-C6 fungal-type" evidence="5">
    <location>
        <begin position="23"/>
        <end position="54"/>
    </location>
</feature>
<dbReference type="Proteomes" id="UP001063166">
    <property type="component" value="Unassembled WGS sequence"/>
</dbReference>
<evidence type="ECO:0000256" key="4">
    <source>
        <dbReference type="SAM" id="MobiDB-lite"/>
    </source>
</evidence>
<dbReference type="Gene3D" id="4.10.240.10">
    <property type="entry name" value="Zn(2)-C6 fungal-type DNA-binding domain"/>
    <property type="match status" value="1"/>
</dbReference>
<dbReference type="SMART" id="SM00906">
    <property type="entry name" value="Fungal_trans"/>
    <property type="match status" value="1"/>
</dbReference>
<feature type="region of interest" description="Disordered" evidence="4">
    <location>
        <begin position="752"/>
        <end position="771"/>
    </location>
</feature>
<comment type="subcellular location">
    <subcellularLocation>
        <location evidence="1">Nucleus</location>
    </subcellularLocation>
</comment>
<feature type="region of interest" description="Disordered" evidence="4">
    <location>
        <begin position="94"/>
        <end position="152"/>
    </location>
</feature>
<dbReference type="EMBL" id="BRPK01000004">
    <property type="protein sequence ID" value="GLB37841.1"/>
    <property type="molecule type" value="Genomic_DNA"/>
</dbReference>
<dbReference type="InterPro" id="IPR036864">
    <property type="entry name" value="Zn2-C6_fun-type_DNA-bd_sf"/>
</dbReference>
<dbReference type="GO" id="GO:0008270">
    <property type="term" value="F:zinc ion binding"/>
    <property type="evidence" value="ECO:0007669"/>
    <property type="project" value="InterPro"/>
</dbReference>
<dbReference type="GO" id="GO:0000981">
    <property type="term" value="F:DNA-binding transcription factor activity, RNA polymerase II-specific"/>
    <property type="evidence" value="ECO:0007669"/>
    <property type="project" value="InterPro"/>
</dbReference>
<feature type="compositionally biased region" description="Polar residues" evidence="4">
    <location>
        <begin position="97"/>
        <end position="108"/>
    </location>
</feature>
<evidence type="ECO:0000259" key="5">
    <source>
        <dbReference type="PROSITE" id="PS50048"/>
    </source>
</evidence>
<dbReference type="SUPFAM" id="SSF57701">
    <property type="entry name" value="Zn2/Cys6 DNA-binding domain"/>
    <property type="match status" value="1"/>
</dbReference>
<sequence length="771" mass="86183">MDFGQKVAETGKEKKTRRRLRLSCVECTKRRQKCDRKYPCSLCVSRGVSHLCRWETVPVARPAPARPPNVPSLPTSEQTIQQLLSRIASLEKALKARSNQRSQGQANVEPNPDASFLHSPSGSSTLASTDDPSPCTTPGPDIRPTTSPSTKACGEEAVRLQPRYPDYLQPMAYATTSALAHLALGHHGEYVGRGSVVCALHAISTGTTARFLYAKSTDSTSVYRERNPGLLSTSLIERVEEVIRNIPSRPITTDLLAAFFTQMNWRFGIPEKWFTTACAQMWSVLEYPGPHGMQINANWLCLLFAVLASAPTSATRAPDNADDSDYADRYFSYAMTALRIAENDYMNKPNLCLMVSAADGTVLSCLAVPLLCSYLSQRGRVSEAWKLVGNGLRNAEAVGMHRDPDWWQWQVMSKDEALLRRRAWWGLYVWDKFYSILLGRPQMVRKEIFDVALPFPTDAEGVQNHFEYGQILLIQLAALAGEALETCFSVSLPDFPPFFHIDSRLEHWEECLPSEYQLPRHDRGRSDPSAAELSTIEHQRYVLHTWYLLCRMKVNLAALTACVYEPRPRADVLQCRETCILMAMRIIKLQCDAHAYVQQRAEHGNHELYPGGVWFFEGCFSLFEAAVVLVSTLMRFPWEEKTTEADELLNRALGVLTHVAGQESGKRNEISRMGAEVLASLRQESWWTAQVSGTPAPVANHHPPILHSAGLSAPCHIVQPVDVGYDWFASLTYTSLFGIPLKLNLANSHVAPPFDGITTDGDGTRRDREDP</sequence>
<organism evidence="6 7">
    <name type="scientific">Lyophyllum shimeji</name>
    <name type="common">Hon-shimeji</name>
    <name type="synonym">Tricholoma shimeji</name>
    <dbReference type="NCBI Taxonomy" id="47721"/>
    <lineage>
        <taxon>Eukaryota</taxon>
        <taxon>Fungi</taxon>
        <taxon>Dikarya</taxon>
        <taxon>Basidiomycota</taxon>
        <taxon>Agaricomycotina</taxon>
        <taxon>Agaricomycetes</taxon>
        <taxon>Agaricomycetidae</taxon>
        <taxon>Agaricales</taxon>
        <taxon>Tricholomatineae</taxon>
        <taxon>Lyophyllaceae</taxon>
        <taxon>Lyophyllum</taxon>
    </lineage>
</organism>
<accession>A0A9P3UP15</accession>
<dbReference type="InterPro" id="IPR007219">
    <property type="entry name" value="XnlR_reg_dom"/>
</dbReference>
<evidence type="ECO:0000313" key="6">
    <source>
        <dbReference type="EMBL" id="GLB37841.1"/>
    </source>
</evidence>
<evidence type="ECO:0000313" key="7">
    <source>
        <dbReference type="Proteomes" id="UP001063166"/>
    </source>
</evidence>
<gene>
    <name evidence="6" type="ORF">LshimejAT787_0408920</name>
</gene>
<protein>
    <recommendedName>
        <fullName evidence="5">Zn(2)-C6 fungal-type domain-containing protein</fullName>
    </recommendedName>
</protein>
<dbReference type="Pfam" id="PF04082">
    <property type="entry name" value="Fungal_trans"/>
    <property type="match status" value="1"/>
</dbReference>
<dbReference type="Pfam" id="PF00172">
    <property type="entry name" value="Zn_clus"/>
    <property type="match status" value="1"/>
</dbReference>
<keyword evidence="3" id="KW-0539">Nucleus</keyword>
<proteinExistence type="predicted"/>
<keyword evidence="2" id="KW-0479">Metal-binding</keyword>
<evidence type="ECO:0000256" key="2">
    <source>
        <dbReference type="ARBA" id="ARBA00022723"/>
    </source>
</evidence>
<dbReference type="OrthoDB" id="3364175at2759"/>